<proteinExistence type="predicted"/>
<sequence length="485" mass="53563">MINLSKVFLGMLLNLLVLLFWVSTGEAHAQKHYSSVSVNKNNGKTTITVKNGNKKSFSLEFEGDITLSDDDKDIKAISRGGYMEIKKSAFGNRRRIFMEPGTNGKLIKKYYVGGSEENFESEGRKWLAEILPEVLRSSTLGAKQRVNRFYKKGGSQAVLQEVGNMDSDHVKSTYIRLLLDKNPNNNDLTAILNVVGNDISSDHHKAQILKHKTKTFLSTDGTTAAYIEATGKISSDHHKAEVLKKSIRDGEISETRMKSLFAITENISSDHHKAQVLLTVLKNRPLNTENINVLIATSQSINSDHHKEQVLKAALASPQLSRSGYNVLLKSISTMSSDHHSANVFSAVLDKKLDGKSLTDVLQLVNRSMSSDHHKAQVLKKAVQKQDLDGGSLEALLSALKGMSSDTHQAEVFKQLAKKSFNSNQLINILAATRSMSSDHHQSISLMAYAQAVREMGDTVKEAYRNACGSISSELHYGRAIRAIQ</sequence>
<evidence type="ECO:0000313" key="2">
    <source>
        <dbReference type="Proteomes" id="UP000276603"/>
    </source>
</evidence>
<dbReference type="EMBL" id="RBCJ01000002">
    <property type="protein sequence ID" value="RKN81139.1"/>
    <property type="molecule type" value="Genomic_DNA"/>
</dbReference>
<organism evidence="1 2">
    <name type="scientific">Ulvibacterium marinum</name>
    <dbReference type="NCBI Taxonomy" id="2419782"/>
    <lineage>
        <taxon>Bacteria</taxon>
        <taxon>Pseudomonadati</taxon>
        <taxon>Bacteroidota</taxon>
        <taxon>Flavobacteriia</taxon>
        <taxon>Flavobacteriales</taxon>
        <taxon>Flavobacteriaceae</taxon>
        <taxon>Ulvibacterium</taxon>
    </lineage>
</organism>
<dbReference type="OrthoDB" id="1112654at2"/>
<gene>
    <name evidence="1" type="ORF">D7Z94_09355</name>
</gene>
<name>A0A3B0CAY0_9FLAO</name>
<reference evidence="1 2" key="1">
    <citation type="submission" date="2018-10" db="EMBL/GenBank/DDBJ databases">
        <title>Ulvibacterium marinum gen. nov., sp. nov., a novel marine bacterium of the family Flavobacteriaceae, isolated from a culture of the green alga Ulva prolifera.</title>
        <authorList>
            <person name="Zhang Z."/>
        </authorList>
    </citation>
    <scope>NUCLEOTIDE SEQUENCE [LARGE SCALE GENOMIC DNA]</scope>
    <source>
        <strain evidence="1 2">CCMM003</strain>
    </source>
</reference>
<keyword evidence="2" id="KW-1185">Reference proteome</keyword>
<dbReference type="RefSeq" id="WP_120711296.1">
    <property type="nucleotide sequence ID" value="NZ_RBCJ01000002.1"/>
</dbReference>
<evidence type="ECO:0000313" key="1">
    <source>
        <dbReference type="EMBL" id="RKN81139.1"/>
    </source>
</evidence>
<comment type="caution">
    <text evidence="1">The sequence shown here is derived from an EMBL/GenBank/DDBJ whole genome shotgun (WGS) entry which is preliminary data.</text>
</comment>
<dbReference type="Proteomes" id="UP000276603">
    <property type="component" value="Unassembled WGS sequence"/>
</dbReference>
<accession>A0A3B0CAY0</accession>
<dbReference type="AlphaFoldDB" id="A0A3B0CAY0"/>
<protein>
    <submittedName>
        <fullName evidence="1">Uncharacterized protein</fullName>
    </submittedName>
</protein>